<gene>
    <name evidence="3" type="primary">LOC113790522</name>
</gene>
<evidence type="ECO:0000313" key="2">
    <source>
        <dbReference type="Proteomes" id="UP000515146"/>
    </source>
</evidence>
<protein>
    <submittedName>
        <fullName evidence="3">Uncharacterized protein LOC113790522</fullName>
    </submittedName>
</protein>
<keyword evidence="1" id="KW-0472">Membrane</keyword>
<keyword evidence="1" id="KW-1133">Transmembrane helix</keyword>
<evidence type="ECO:0000313" key="3">
    <source>
        <dbReference type="RefSeq" id="XP_027196000.1"/>
    </source>
</evidence>
<dbReference type="AlphaFoldDB" id="A0A6P6XRI1"/>
<feature type="transmembrane region" description="Helical" evidence="1">
    <location>
        <begin position="126"/>
        <end position="149"/>
    </location>
</feature>
<feature type="transmembrane region" description="Helical" evidence="1">
    <location>
        <begin position="12"/>
        <end position="36"/>
    </location>
</feature>
<proteinExistence type="predicted"/>
<dbReference type="KEGG" id="dpte:113790522"/>
<name>A0A6P6XRI1_DERPT</name>
<feature type="transmembrane region" description="Helical" evidence="1">
    <location>
        <begin position="56"/>
        <end position="79"/>
    </location>
</feature>
<keyword evidence="1" id="KW-0812">Transmembrane</keyword>
<organism evidence="2 3">
    <name type="scientific">Dermatophagoides pteronyssinus</name>
    <name type="common">European house dust mite</name>
    <dbReference type="NCBI Taxonomy" id="6956"/>
    <lineage>
        <taxon>Eukaryota</taxon>
        <taxon>Metazoa</taxon>
        <taxon>Ecdysozoa</taxon>
        <taxon>Arthropoda</taxon>
        <taxon>Chelicerata</taxon>
        <taxon>Arachnida</taxon>
        <taxon>Acari</taxon>
        <taxon>Acariformes</taxon>
        <taxon>Sarcoptiformes</taxon>
        <taxon>Astigmata</taxon>
        <taxon>Psoroptidia</taxon>
        <taxon>Analgoidea</taxon>
        <taxon>Pyroglyphidae</taxon>
        <taxon>Dermatophagoidinae</taxon>
        <taxon>Dermatophagoides</taxon>
    </lineage>
</organism>
<dbReference type="Proteomes" id="UP000515146">
    <property type="component" value="Unplaced"/>
</dbReference>
<reference evidence="3" key="1">
    <citation type="submission" date="2025-08" db="UniProtKB">
        <authorList>
            <consortium name="RefSeq"/>
        </authorList>
    </citation>
    <scope>IDENTIFICATION</scope>
    <source>
        <strain evidence="3">Airmid</strain>
    </source>
</reference>
<accession>A0A6P6XRI1</accession>
<evidence type="ECO:0000256" key="1">
    <source>
        <dbReference type="SAM" id="Phobius"/>
    </source>
</evidence>
<dbReference type="InParanoid" id="A0A6P6XRI1"/>
<dbReference type="RefSeq" id="XP_027196000.1">
    <property type="nucleotide sequence ID" value="XM_027340199.1"/>
</dbReference>
<dbReference type="OrthoDB" id="6522893at2759"/>
<sequence length="161" mass="19395">MKMKLKRLYKIYIRLIVFVEQVQPYVAQMTVWGIFVNIIGSQIVINCLKRIENDEYFLLILLFYALIVELSIIIFLTYVMSKFNLYLNSIRLNLQRTTCLAMKTDDIYFKFHMTNYYERIVSRKQWGLRIGPITVLTRLVFLKLMIFYVRFTVLSSKLFKN</sequence>
<keyword evidence="2" id="KW-1185">Reference proteome</keyword>